<dbReference type="Pfam" id="PF00144">
    <property type="entry name" value="Beta-lactamase"/>
    <property type="match status" value="1"/>
</dbReference>
<keyword evidence="3" id="KW-0732">Signal</keyword>
<dbReference type="Gene3D" id="3.40.710.10">
    <property type="entry name" value="DD-peptidase/beta-lactamase superfamily"/>
    <property type="match status" value="1"/>
</dbReference>
<organism evidence="5 6">
    <name type="scientific">Microlunatus aurantiacus</name>
    <dbReference type="NCBI Taxonomy" id="446786"/>
    <lineage>
        <taxon>Bacteria</taxon>
        <taxon>Bacillati</taxon>
        <taxon>Actinomycetota</taxon>
        <taxon>Actinomycetes</taxon>
        <taxon>Propionibacteriales</taxon>
        <taxon>Propionibacteriaceae</taxon>
        <taxon>Microlunatus</taxon>
    </lineage>
</organism>
<feature type="chain" id="PRO_5045753448" evidence="3">
    <location>
        <begin position="26"/>
        <end position="584"/>
    </location>
</feature>
<dbReference type="PANTHER" id="PTHR43283">
    <property type="entry name" value="BETA-LACTAMASE-RELATED"/>
    <property type="match status" value="1"/>
</dbReference>
<feature type="region of interest" description="Disordered" evidence="2">
    <location>
        <begin position="24"/>
        <end position="60"/>
    </location>
</feature>
<name>A0ABP7EP62_9ACTN</name>
<dbReference type="InterPro" id="IPR050789">
    <property type="entry name" value="Diverse_Enzym_Activities"/>
</dbReference>
<protein>
    <submittedName>
        <fullName evidence="5">Serine hydrolase domain-containing protein</fullName>
    </submittedName>
</protein>
<accession>A0ABP7EP62</accession>
<evidence type="ECO:0000259" key="4">
    <source>
        <dbReference type="Pfam" id="PF00144"/>
    </source>
</evidence>
<evidence type="ECO:0000313" key="5">
    <source>
        <dbReference type="EMBL" id="GAA3719764.1"/>
    </source>
</evidence>
<gene>
    <name evidence="5" type="ORF">GCM10022204_44800</name>
</gene>
<keyword evidence="1 5" id="KW-0378">Hydrolase</keyword>
<evidence type="ECO:0000256" key="3">
    <source>
        <dbReference type="SAM" id="SignalP"/>
    </source>
</evidence>
<dbReference type="InterPro" id="IPR012338">
    <property type="entry name" value="Beta-lactam/transpept-like"/>
</dbReference>
<evidence type="ECO:0000256" key="1">
    <source>
        <dbReference type="ARBA" id="ARBA00022801"/>
    </source>
</evidence>
<dbReference type="RefSeq" id="WP_344814694.1">
    <property type="nucleotide sequence ID" value="NZ_BAAAYX010000035.1"/>
</dbReference>
<feature type="domain" description="Beta-lactamase-related" evidence="4">
    <location>
        <begin position="87"/>
        <end position="423"/>
    </location>
</feature>
<dbReference type="SUPFAM" id="SSF56601">
    <property type="entry name" value="beta-lactamase/transpeptidase-like"/>
    <property type="match status" value="1"/>
</dbReference>
<sequence>MPGSRLLVVGLAAAMVLGAPTTAMADSGSGGATEGRFDRPQPGFASPRTELRTSTPSRVGLDPAPLEAAWRAIEGYTEPQATGRPLYPGAVLSYGHHGRVVLTRATGYSRLYADGSGSALPEADRIRTRTDAIYDLASVSKLFTSIVVMQQVEAGRVDLDAPVTRYLPEFREHGATSPYDKSGVTVRQLLTHTSGLPAFLPLWRDHPDPASRLRAAVTADLTAEAGTRYLYSDLNLITLGALVTAVTGKPLDRLVADGITRPLRMRDTGYNPTTRAPRERIAATEFQAVPDRGMVWGKVHDENAWSFGGVAGHAGVFSTARDLGVLAQTMLNGGAYDGHRILRSTSVQQMITNENTEFGTNAHGLGFELDQRWYMGGLSSLRTAGHTGYTGTSLVIDFASRSFVILLTNRVHPSRSWGSVNPGRVAAAQGLAEALAVRPRAGRTAWFSGTANARTATVTVPLPSSARAQRLSWQQLTDTEASDPLTLQVSADGGTTWTTLPYRLGGQVVDGPYAVSGVRRWERAVADVPAGSAAVRWTYVQDAALSGRGIYLDGITVRDGRRVVVDTERHPTLVRTDGWTPATR</sequence>
<dbReference type="PANTHER" id="PTHR43283:SF11">
    <property type="entry name" value="BETA-LACTAMASE-RELATED DOMAIN-CONTAINING PROTEIN"/>
    <property type="match status" value="1"/>
</dbReference>
<evidence type="ECO:0000256" key="2">
    <source>
        <dbReference type="SAM" id="MobiDB-lite"/>
    </source>
</evidence>
<reference evidence="6" key="1">
    <citation type="journal article" date="2019" name="Int. J. Syst. Evol. Microbiol.">
        <title>The Global Catalogue of Microorganisms (GCM) 10K type strain sequencing project: providing services to taxonomists for standard genome sequencing and annotation.</title>
        <authorList>
            <consortium name="The Broad Institute Genomics Platform"/>
            <consortium name="The Broad Institute Genome Sequencing Center for Infectious Disease"/>
            <person name="Wu L."/>
            <person name="Ma J."/>
        </authorList>
    </citation>
    <scope>NUCLEOTIDE SEQUENCE [LARGE SCALE GENOMIC DNA]</scope>
    <source>
        <strain evidence="6">JCM 16548</strain>
    </source>
</reference>
<feature type="signal peptide" evidence="3">
    <location>
        <begin position="1"/>
        <end position="25"/>
    </location>
</feature>
<proteinExistence type="predicted"/>
<dbReference type="Proteomes" id="UP001500051">
    <property type="component" value="Unassembled WGS sequence"/>
</dbReference>
<evidence type="ECO:0000313" key="6">
    <source>
        <dbReference type="Proteomes" id="UP001500051"/>
    </source>
</evidence>
<dbReference type="InterPro" id="IPR001466">
    <property type="entry name" value="Beta-lactam-related"/>
</dbReference>
<dbReference type="EMBL" id="BAAAYX010000035">
    <property type="protein sequence ID" value="GAA3719764.1"/>
    <property type="molecule type" value="Genomic_DNA"/>
</dbReference>
<keyword evidence="6" id="KW-1185">Reference proteome</keyword>
<dbReference type="GO" id="GO:0016787">
    <property type="term" value="F:hydrolase activity"/>
    <property type="evidence" value="ECO:0007669"/>
    <property type="project" value="UniProtKB-KW"/>
</dbReference>
<comment type="caution">
    <text evidence="5">The sequence shown here is derived from an EMBL/GenBank/DDBJ whole genome shotgun (WGS) entry which is preliminary data.</text>
</comment>